<sequence length="216" mass="24137">MYSPSRATSCENLFGRNPKDMQKRERNSKGTRMVAAHNRRDGSCYVVMGCSPIGRIRGFYVLISQRVQIRQCSPYKLSGPPEDAAAPSLGLSDAVLPAETSMHPVVPSKPDIGYPPSTFYPAFPPTLPSVVTSIKAFFFGTRFCGVHFLEPKKKKQRVSHRRAKKIPDRPCNRSPPPCIKSSASHLPPFCRRKKIIGEKRIAQLVATYRYAQSTLE</sequence>
<keyword evidence="3" id="KW-1185">Reference proteome</keyword>
<name>A0A5J5F8L8_9PEZI</name>
<dbReference type="InParanoid" id="A0A5J5F8L8"/>
<evidence type="ECO:0000313" key="2">
    <source>
        <dbReference type="EMBL" id="KAA8913620.1"/>
    </source>
</evidence>
<feature type="compositionally biased region" description="Basic and acidic residues" evidence="1">
    <location>
        <begin position="17"/>
        <end position="28"/>
    </location>
</feature>
<organism evidence="2 3">
    <name type="scientific">Sphaerosporella brunnea</name>
    <dbReference type="NCBI Taxonomy" id="1250544"/>
    <lineage>
        <taxon>Eukaryota</taxon>
        <taxon>Fungi</taxon>
        <taxon>Dikarya</taxon>
        <taxon>Ascomycota</taxon>
        <taxon>Pezizomycotina</taxon>
        <taxon>Pezizomycetes</taxon>
        <taxon>Pezizales</taxon>
        <taxon>Pyronemataceae</taxon>
        <taxon>Sphaerosporella</taxon>
    </lineage>
</organism>
<reference evidence="2 3" key="1">
    <citation type="submission" date="2019-09" db="EMBL/GenBank/DDBJ databases">
        <title>Draft genome of the ectomycorrhizal ascomycete Sphaerosporella brunnea.</title>
        <authorList>
            <consortium name="DOE Joint Genome Institute"/>
            <person name="Benucci G.M."/>
            <person name="Marozzi G."/>
            <person name="Antonielli L."/>
            <person name="Sanchez S."/>
            <person name="Marco P."/>
            <person name="Wang X."/>
            <person name="Falini L.B."/>
            <person name="Barry K."/>
            <person name="Haridas S."/>
            <person name="Lipzen A."/>
            <person name="Labutti K."/>
            <person name="Grigoriev I.V."/>
            <person name="Murat C."/>
            <person name="Martin F."/>
            <person name="Albertini E."/>
            <person name="Donnini D."/>
            <person name="Bonito G."/>
        </authorList>
    </citation>
    <scope>NUCLEOTIDE SEQUENCE [LARGE SCALE GENOMIC DNA]</scope>
    <source>
        <strain evidence="2 3">Sb_GMNB300</strain>
    </source>
</reference>
<gene>
    <name evidence="2" type="ORF">FN846DRAFT_928947</name>
</gene>
<dbReference type="EMBL" id="VXIS01000013">
    <property type="protein sequence ID" value="KAA8913620.1"/>
    <property type="molecule type" value="Genomic_DNA"/>
</dbReference>
<evidence type="ECO:0000313" key="3">
    <source>
        <dbReference type="Proteomes" id="UP000326924"/>
    </source>
</evidence>
<evidence type="ECO:0000256" key="1">
    <source>
        <dbReference type="SAM" id="MobiDB-lite"/>
    </source>
</evidence>
<feature type="compositionally biased region" description="Polar residues" evidence="1">
    <location>
        <begin position="1"/>
        <end position="11"/>
    </location>
</feature>
<accession>A0A5J5F8L8</accession>
<proteinExistence type="predicted"/>
<comment type="caution">
    <text evidence="2">The sequence shown here is derived from an EMBL/GenBank/DDBJ whole genome shotgun (WGS) entry which is preliminary data.</text>
</comment>
<dbReference type="Proteomes" id="UP000326924">
    <property type="component" value="Unassembled WGS sequence"/>
</dbReference>
<feature type="region of interest" description="Disordered" evidence="1">
    <location>
        <begin position="157"/>
        <end position="177"/>
    </location>
</feature>
<protein>
    <submittedName>
        <fullName evidence="2">Uncharacterized protein</fullName>
    </submittedName>
</protein>
<dbReference type="AlphaFoldDB" id="A0A5J5F8L8"/>
<feature type="region of interest" description="Disordered" evidence="1">
    <location>
        <begin position="1"/>
        <end position="35"/>
    </location>
</feature>